<keyword evidence="2" id="KW-1185">Reference proteome</keyword>
<evidence type="ECO:0000313" key="2">
    <source>
        <dbReference type="Proteomes" id="UP000224567"/>
    </source>
</evidence>
<dbReference type="PANTHER" id="PTHR34141:SF1">
    <property type="match status" value="1"/>
</dbReference>
<evidence type="ECO:0008006" key="3">
    <source>
        <dbReference type="Google" id="ProtNLM"/>
    </source>
</evidence>
<dbReference type="EMBL" id="MLFT02000592">
    <property type="protein sequence ID" value="PHT26907.1"/>
    <property type="molecule type" value="Genomic_DNA"/>
</dbReference>
<sequence>MGRDEPERQRAESQWIVAARPLYHLQYPIAYLSHLQRILPAARWKLYFKAAAATLPPRRISQRYVPLGAEAPIVDVPPQPNTPPDNVFRPDRTAERALRPKRGFPLSVPVLSWLFDARGRPPKEPFPVFPPDGMWRPALAAGAARAVHRQPTGSGLGPPCPTLRANAFPKLTDPFRRLPLPTLFHRPEVVHLGDLMRL</sequence>
<dbReference type="PANTHER" id="PTHR34141">
    <property type="match status" value="1"/>
</dbReference>
<proteinExistence type="predicted"/>
<gene>
    <name evidence="1" type="ORF">CQW23_33482</name>
</gene>
<protein>
    <recommendedName>
        <fullName evidence="3">Protein TAR1</fullName>
    </recommendedName>
</protein>
<dbReference type="OrthoDB" id="1436341at2759"/>
<organism evidence="1 2">
    <name type="scientific">Capsicum baccatum</name>
    <name type="common">Peruvian pepper</name>
    <dbReference type="NCBI Taxonomy" id="33114"/>
    <lineage>
        <taxon>Eukaryota</taxon>
        <taxon>Viridiplantae</taxon>
        <taxon>Streptophyta</taxon>
        <taxon>Embryophyta</taxon>
        <taxon>Tracheophyta</taxon>
        <taxon>Spermatophyta</taxon>
        <taxon>Magnoliopsida</taxon>
        <taxon>eudicotyledons</taxon>
        <taxon>Gunneridae</taxon>
        <taxon>Pentapetalae</taxon>
        <taxon>asterids</taxon>
        <taxon>lamiids</taxon>
        <taxon>Solanales</taxon>
        <taxon>Solanaceae</taxon>
        <taxon>Solanoideae</taxon>
        <taxon>Capsiceae</taxon>
        <taxon>Capsicum</taxon>
    </lineage>
</organism>
<accession>A0A2G2V1U1</accession>
<dbReference type="Proteomes" id="UP000224567">
    <property type="component" value="Unassembled WGS sequence"/>
</dbReference>
<reference evidence="1 2" key="1">
    <citation type="journal article" date="2017" name="Genome Biol.">
        <title>New reference genome sequences of hot pepper reveal the massive evolution of plant disease-resistance genes by retroduplication.</title>
        <authorList>
            <person name="Kim S."/>
            <person name="Park J."/>
            <person name="Yeom S.I."/>
            <person name="Kim Y.M."/>
            <person name="Seo E."/>
            <person name="Kim K.T."/>
            <person name="Kim M.S."/>
            <person name="Lee J.M."/>
            <person name="Cheong K."/>
            <person name="Shin H.S."/>
            <person name="Kim S.B."/>
            <person name="Han K."/>
            <person name="Lee J."/>
            <person name="Park M."/>
            <person name="Lee H.A."/>
            <person name="Lee H.Y."/>
            <person name="Lee Y."/>
            <person name="Oh S."/>
            <person name="Lee J.H."/>
            <person name="Choi E."/>
            <person name="Choi E."/>
            <person name="Lee S.E."/>
            <person name="Jeon J."/>
            <person name="Kim H."/>
            <person name="Choi G."/>
            <person name="Song H."/>
            <person name="Lee J."/>
            <person name="Lee S.C."/>
            <person name="Kwon J.K."/>
            <person name="Lee H.Y."/>
            <person name="Koo N."/>
            <person name="Hong Y."/>
            <person name="Kim R.W."/>
            <person name="Kang W.H."/>
            <person name="Huh J.H."/>
            <person name="Kang B.C."/>
            <person name="Yang T.J."/>
            <person name="Lee Y.H."/>
            <person name="Bennetzen J.L."/>
            <person name="Choi D."/>
        </authorList>
    </citation>
    <scope>NUCLEOTIDE SEQUENCE [LARGE SCALE GENOMIC DNA]</scope>
    <source>
        <strain evidence="2">cv. PBC81</strain>
    </source>
</reference>
<name>A0A2G2V1U1_CAPBA</name>
<reference evidence="2" key="2">
    <citation type="journal article" date="2017" name="J. Anim. Genet.">
        <title>Multiple reference genome sequences of hot pepper reveal the massive evolution of plant disease resistance genes by retroduplication.</title>
        <authorList>
            <person name="Kim S."/>
            <person name="Park J."/>
            <person name="Yeom S.-I."/>
            <person name="Kim Y.-M."/>
            <person name="Seo E."/>
            <person name="Kim K.-T."/>
            <person name="Kim M.-S."/>
            <person name="Lee J.M."/>
            <person name="Cheong K."/>
            <person name="Shin H.-S."/>
            <person name="Kim S.-B."/>
            <person name="Han K."/>
            <person name="Lee J."/>
            <person name="Park M."/>
            <person name="Lee H.-A."/>
            <person name="Lee H.-Y."/>
            <person name="Lee Y."/>
            <person name="Oh S."/>
            <person name="Lee J.H."/>
            <person name="Choi E."/>
            <person name="Choi E."/>
            <person name="Lee S.E."/>
            <person name="Jeon J."/>
            <person name="Kim H."/>
            <person name="Choi G."/>
            <person name="Song H."/>
            <person name="Lee J."/>
            <person name="Lee S.-C."/>
            <person name="Kwon J.-K."/>
            <person name="Lee H.-Y."/>
            <person name="Koo N."/>
            <person name="Hong Y."/>
            <person name="Kim R.W."/>
            <person name="Kang W.-H."/>
            <person name="Huh J.H."/>
            <person name="Kang B.-C."/>
            <person name="Yang T.-J."/>
            <person name="Lee Y.-H."/>
            <person name="Bennetzen J.L."/>
            <person name="Choi D."/>
        </authorList>
    </citation>
    <scope>NUCLEOTIDE SEQUENCE [LARGE SCALE GENOMIC DNA]</scope>
    <source>
        <strain evidence="2">cv. PBC81</strain>
    </source>
</reference>
<comment type="caution">
    <text evidence="1">The sequence shown here is derived from an EMBL/GenBank/DDBJ whole genome shotgun (WGS) entry which is preliminary data.</text>
</comment>
<dbReference type="AlphaFoldDB" id="A0A2G2V1U1"/>
<evidence type="ECO:0000313" key="1">
    <source>
        <dbReference type="EMBL" id="PHT26907.1"/>
    </source>
</evidence>